<feature type="domain" description="RNA ligase" evidence="1">
    <location>
        <begin position="22"/>
        <end position="211"/>
    </location>
</feature>
<evidence type="ECO:0000313" key="2">
    <source>
        <dbReference type="EMBL" id="GIJ58796.1"/>
    </source>
</evidence>
<comment type="caution">
    <text evidence="2">The sequence shown here is derived from an EMBL/GenBank/DDBJ whole genome shotgun (WGS) entry which is preliminary data.</text>
</comment>
<dbReference type="Gene3D" id="3.30.1490.70">
    <property type="match status" value="1"/>
</dbReference>
<dbReference type="InterPro" id="IPR021122">
    <property type="entry name" value="RNA_ligase_dom_REL/Rnl2"/>
</dbReference>
<dbReference type="SUPFAM" id="SSF56091">
    <property type="entry name" value="DNA ligase/mRNA capping enzyme, catalytic domain"/>
    <property type="match status" value="1"/>
</dbReference>
<name>A0A8J4E2B7_9ACTN</name>
<dbReference type="Gene3D" id="3.30.470.30">
    <property type="entry name" value="DNA ligase/mRNA capping enzyme"/>
    <property type="match status" value="1"/>
</dbReference>
<sequence length="314" mass="33170">MAGVEHMTYPRITTGGAAVGGDWVATEKIHGGQLVLGYDGGALHVGKRKAWLRPDEAFFGWQLLRDRFQLAAEAALGRGGAAVRIFGELYGGAYPHPDVPAAPGMAPVQTGVWYSPTVRYALFDVLRHAEPGDAGVFLPYAEVAAVAADAGLDVVPLLARGTRTAIDAVPVRFPTRVPHVLGLPELDGNLAEGVVLRPDAPMAPADRPVRKLKIAEFDEHRFSASRKWDPWLHLSPAELREIAATMVNGPRLASARSKVGPDAGADLLDEVTLDVMIDLAEAFPAAMGALTAADEAALQGHIRALAGDSDAGAF</sequence>
<organism evidence="2 3">
    <name type="scientific">Virgisporangium aurantiacum</name>
    <dbReference type="NCBI Taxonomy" id="175570"/>
    <lineage>
        <taxon>Bacteria</taxon>
        <taxon>Bacillati</taxon>
        <taxon>Actinomycetota</taxon>
        <taxon>Actinomycetes</taxon>
        <taxon>Micromonosporales</taxon>
        <taxon>Micromonosporaceae</taxon>
        <taxon>Virgisporangium</taxon>
    </lineage>
</organism>
<accession>A0A8J4E2B7</accession>
<dbReference type="AlphaFoldDB" id="A0A8J4E2B7"/>
<protein>
    <recommendedName>
        <fullName evidence="1">RNA ligase domain-containing protein</fullName>
    </recommendedName>
</protein>
<reference evidence="2" key="1">
    <citation type="submission" date="2021-01" db="EMBL/GenBank/DDBJ databases">
        <title>Whole genome shotgun sequence of Virgisporangium aurantiacum NBRC 16421.</title>
        <authorList>
            <person name="Komaki H."/>
            <person name="Tamura T."/>
        </authorList>
    </citation>
    <scope>NUCLEOTIDE SEQUENCE</scope>
    <source>
        <strain evidence="2">NBRC 16421</strain>
    </source>
</reference>
<keyword evidence="3" id="KW-1185">Reference proteome</keyword>
<dbReference type="Proteomes" id="UP000612585">
    <property type="component" value="Unassembled WGS sequence"/>
</dbReference>
<proteinExistence type="predicted"/>
<dbReference type="EMBL" id="BOPG01000043">
    <property type="protein sequence ID" value="GIJ58796.1"/>
    <property type="molecule type" value="Genomic_DNA"/>
</dbReference>
<evidence type="ECO:0000313" key="3">
    <source>
        <dbReference type="Proteomes" id="UP000612585"/>
    </source>
</evidence>
<dbReference type="Pfam" id="PF09414">
    <property type="entry name" value="RNA_ligase"/>
    <property type="match status" value="1"/>
</dbReference>
<gene>
    <name evidence="2" type="ORF">Vau01_063120</name>
</gene>
<evidence type="ECO:0000259" key="1">
    <source>
        <dbReference type="Pfam" id="PF09414"/>
    </source>
</evidence>